<gene>
    <name evidence="2" type="ORF">DME_LOCUS7114</name>
</gene>
<feature type="compositionally biased region" description="Polar residues" evidence="1">
    <location>
        <begin position="298"/>
        <end position="312"/>
    </location>
</feature>
<dbReference type="WBParaSite" id="DME_0000275401-mRNA-1">
    <property type="protein sequence ID" value="DME_0000275401-mRNA-1"/>
    <property type="gene ID" value="DME_0000275401"/>
</dbReference>
<keyword evidence="4" id="KW-1185">Reference proteome</keyword>
<dbReference type="EMBL" id="UYYG01001158">
    <property type="protein sequence ID" value="VDN57141.1"/>
    <property type="molecule type" value="Genomic_DNA"/>
</dbReference>
<evidence type="ECO:0000256" key="1">
    <source>
        <dbReference type="SAM" id="MobiDB-lite"/>
    </source>
</evidence>
<reference evidence="5" key="1">
    <citation type="submission" date="2016-04" db="UniProtKB">
        <authorList>
            <consortium name="WormBaseParasite"/>
        </authorList>
    </citation>
    <scope>IDENTIFICATION</scope>
</reference>
<evidence type="ECO:0000313" key="5">
    <source>
        <dbReference type="WBParaSite" id="DME_0000275401-mRNA-1"/>
    </source>
</evidence>
<evidence type="ECO:0000313" key="3">
    <source>
        <dbReference type="Proteomes" id="UP000038040"/>
    </source>
</evidence>
<dbReference type="STRING" id="318479.A0A158Q3N2"/>
<accession>A0A158Q3N2</accession>
<dbReference type="Proteomes" id="UP000038040">
    <property type="component" value="Unplaced"/>
</dbReference>
<dbReference type="AlphaFoldDB" id="A0A158Q3N2"/>
<dbReference type="Proteomes" id="UP000274756">
    <property type="component" value="Unassembled WGS sequence"/>
</dbReference>
<feature type="compositionally biased region" description="Basic and acidic residues" evidence="1">
    <location>
        <begin position="539"/>
        <end position="558"/>
    </location>
</feature>
<feature type="region of interest" description="Disordered" evidence="1">
    <location>
        <begin position="289"/>
        <end position="312"/>
    </location>
</feature>
<feature type="compositionally biased region" description="Basic residues" evidence="1">
    <location>
        <begin position="607"/>
        <end position="617"/>
    </location>
</feature>
<evidence type="ECO:0000313" key="4">
    <source>
        <dbReference type="Proteomes" id="UP000274756"/>
    </source>
</evidence>
<feature type="compositionally biased region" description="Low complexity" evidence="1">
    <location>
        <begin position="583"/>
        <end position="599"/>
    </location>
</feature>
<reference evidence="2 4" key="2">
    <citation type="submission" date="2018-11" db="EMBL/GenBank/DDBJ databases">
        <authorList>
            <consortium name="Pathogen Informatics"/>
        </authorList>
    </citation>
    <scope>NUCLEOTIDE SEQUENCE [LARGE SCALE GENOMIC DNA]</scope>
</reference>
<dbReference type="OrthoDB" id="5869979at2759"/>
<sequence length="701" mass="78760">MESNTEVVENSEAHIELDCSSDAEKKCSNGATLGTIATGTTLAEASSLSFVAPDELPLVSLENNATPQKESDHDSCYNMRDITDSRRKFRIIGLRFPGKWINHEKLGGILAKSESFHVWFDKTEKGFASFYALVNCGGASITFETTEEAQAAFTAIHRMAVDGFKLQASKPFYDEMANANFARSLPAIPFKINVSDPDSSRRLYAIHLTSSTDQMLLSSILGSDSIEIINIGMDPFVANEKQAEITFRSADEANDAKIELADGFEIDEGDRQSVMKLLTAEEYLSHMKKESEKAHSLRATTTSSESSVMSPGSASFIPAPSISVEDVANFLQQHIDATRTNWAELNEVDELWKLCDEVSHQHKGIPDSLLKPGLLMVLEQYLRTLPSKWMRQHVEDLIKIWKREVQSTKTAHRPTAFMMSAAPYSPPNNQSPKKVITSDKKKRALTTMMCVGESLKKVRTTLAVEEGELEVDEDEHGIFTIEGEPLTFESWRKFNKEKEVVTLPLPCPIKPDFQKIRSRHRKELREKIGQEKVMKLQETSAEKYKEEPIVDSEIKETQPVEESSVLQSELQASAEELEEGEMLESSSEASSSSSHTSSSDSEDFPSRSRRRKRKAHKRDQNPRSSLFSSMEQSSRFTSLFKQLYERRQILAKGLSPSQKTNLIKIINQVTSSPHGYTSAQQNMLKLFIRNFAKQNQNLSSK</sequence>
<protein>
    <submittedName>
        <fullName evidence="5">RRM domain-containing protein</fullName>
    </submittedName>
</protein>
<organism evidence="3 5">
    <name type="scientific">Dracunculus medinensis</name>
    <name type="common">Guinea worm</name>
    <dbReference type="NCBI Taxonomy" id="318479"/>
    <lineage>
        <taxon>Eukaryota</taxon>
        <taxon>Metazoa</taxon>
        <taxon>Ecdysozoa</taxon>
        <taxon>Nematoda</taxon>
        <taxon>Chromadorea</taxon>
        <taxon>Rhabditida</taxon>
        <taxon>Spirurina</taxon>
        <taxon>Dracunculoidea</taxon>
        <taxon>Dracunculidae</taxon>
        <taxon>Dracunculus</taxon>
    </lineage>
</organism>
<evidence type="ECO:0000313" key="2">
    <source>
        <dbReference type="EMBL" id="VDN57141.1"/>
    </source>
</evidence>
<proteinExistence type="predicted"/>
<feature type="region of interest" description="Disordered" evidence="1">
    <location>
        <begin position="539"/>
        <end position="630"/>
    </location>
</feature>
<name>A0A158Q3N2_DRAME</name>